<reference evidence="1 2" key="2">
    <citation type="journal article" date="2012" name="Stand. Genomic Sci.">
        <title>Complete genome sequence of the aquatic bacterium Runella slithyformis type strain (LSU 4(T)).</title>
        <authorList>
            <person name="Copeland A."/>
            <person name="Zhang X."/>
            <person name="Misra M."/>
            <person name="Lapidus A."/>
            <person name="Nolan M."/>
            <person name="Lucas S."/>
            <person name="Deshpande S."/>
            <person name="Cheng J.F."/>
            <person name="Tapia R."/>
            <person name="Goodwin L.A."/>
            <person name="Pitluck S."/>
            <person name="Liolios K."/>
            <person name="Pagani I."/>
            <person name="Ivanova N."/>
            <person name="Mikhailova N."/>
            <person name="Pati A."/>
            <person name="Chen A."/>
            <person name="Palaniappan K."/>
            <person name="Land M."/>
            <person name="Hauser L."/>
            <person name="Pan C."/>
            <person name="Jeffries C.D."/>
            <person name="Detter J.C."/>
            <person name="Brambilla E.M."/>
            <person name="Rohde M."/>
            <person name="Djao O.D."/>
            <person name="Goker M."/>
            <person name="Sikorski J."/>
            <person name="Tindall B.J."/>
            <person name="Woyke T."/>
            <person name="Bristow J."/>
            <person name="Eisen J.A."/>
            <person name="Markowitz V."/>
            <person name="Hugenholtz P."/>
            <person name="Kyrpides N.C."/>
            <person name="Klenk H.P."/>
            <person name="Mavromatis K."/>
        </authorList>
    </citation>
    <scope>NUCLEOTIDE SEQUENCE [LARGE SCALE GENOMIC DNA]</scope>
    <source>
        <strain evidence="2">ATCC 29530 / DSM 19594 / LMG 11500 / NCIMB 11436 / LSU 4</strain>
    </source>
</reference>
<dbReference type="AlphaFoldDB" id="A0A7U3ZQP4"/>
<name>A0A7U3ZQP4_RUNSL</name>
<dbReference type="InterPro" id="IPR014985">
    <property type="entry name" value="WbqC"/>
</dbReference>
<dbReference type="Proteomes" id="UP000000493">
    <property type="component" value="Chromosome"/>
</dbReference>
<organism evidence="1 2">
    <name type="scientific">Runella slithyformis (strain ATCC 29530 / DSM 19594 / LMG 11500 / NCIMB 11436 / LSU 4)</name>
    <dbReference type="NCBI Taxonomy" id="761193"/>
    <lineage>
        <taxon>Bacteria</taxon>
        <taxon>Pseudomonadati</taxon>
        <taxon>Bacteroidota</taxon>
        <taxon>Cytophagia</taxon>
        <taxon>Cytophagales</taxon>
        <taxon>Spirosomataceae</taxon>
        <taxon>Runella</taxon>
    </lineage>
</organism>
<accession>A0A7U3ZQP4</accession>
<evidence type="ECO:0000313" key="1">
    <source>
        <dbReference type="EMBL" id="AEI51610.1"/>
    </source>
</evidence>
<evidence type="ECO:0000313" key="2">
    <source>
        <dbReference type="Proteomes" id="UP000000493"/>
    </source>
</evidence>
<keyword evidence="2" id="KW-1185">Reference proteome</keyword>
<dbReference type="EMBL" id="CP002859">
    <property type="protein sequence ID" value="AEI51610.1"/>
    <property type="molecule type" value="Genomic_DNA"/>
</dbReference>
<dbReference type="Pfam" id="PF08889">
    <property type="entry name" value="WbqC"/>
    <property type="match status" value="2"/>
</dbReference>
<reference evidence="2" key="1">
    <citation type="submission" date="2011-06" db="EMBL/GenBank/DDBJ databases">
        <title>The complete genome of chromosome of Runella slithyformis DSM 19594.</title>
        <authorList>
            <consortium name="US DOE Joint Genome Institute (JGI-PGF)"/>
            <person name="Lucas S."/>
            <person name="Han J."/>
            <person name="Lapidus A."/>
            <person name="Bruce D."/>
            <person name="Goodwin L."/>
            <person name="Pitluck S."/>
            <person name="Peters L."/>
            <person name="Kyrpides N."/>
            <person name="Mavromatis K."/>
            <person name="Ivanova N."/>
            <person name="Ovchinnikova G."/>
            <person name="Zhang X."/>
            <person name="Misra M."/>
            <person name="Detter J.C."/>
            <person name="Tapia R."/>
            <person name="Han C."/>
            <person name="Land M."/>
            <person name="Hauser L."/>
            <person name="Markowitz V."/>
            <person name="Cheng J.-F."/>
            <person name="Hugenholtz P."/>
            <person name="Woyke T."/>
            <person name="Wu D."/>
            <person name="Tindall B."/>
            <person name="Faehrich R."/>
            <person name="Brambilla E."/>
            <person name="Klenk H.-P."/>
            <person name="Eisen J.A."/>
        </authorList>
    </citation>
    <scope>NUCLEOTIDE SEQUENCE [LARGE SCALE GENOMIC DNA]</scope>
    <source>
        <strain evidence="2">ATCC 29530 / DSM 19594 / LMG 11500 / NCIMB 11436 / LSU 4</strain>
    </source>
</reference>
<protein>
    <submittedName>
        <fullName evidence="1">WbqC-like family protein</fullName>
    </submittedName>
</protein>
<dbReference type="KEGG" id="rsi:Runsl_5313"/>
<dbReference type="RefSeq" id="WP_013930880.1">
    <property type="nucleotide sequence ID" value="NC_015703.1"/>
</dbReference>
<sequence>MSARIELQYLPSLEYFACLVKYGEAKIEAHEHFLKQTYRNRCHILTANGLDTLIVPILHSVKKMPIREVKIDYTQSWVKRHWGAITAAYAKAPYFEYFGPDFEQVFQKKPVYLFDLNWELLTICLRLLRLKPTIRLTETYQSGVETGQYDALSVIHPKKAYGHNNLYKPVVYQQNFGREFVPNLSVIDLLMCQGAEAGNILRRSVIVH</sequence>
<proteinExistence type="predicted"/>
<gene>
    <name evidence="1" type="ordered locus">Runsl_5313</name>
</gene>